<comment type="caution">
    <text evidence="7">The sequence shown here is derived from an EMBL/GenBank/DDBJ whole genome shotgun (WGS) entry which is preliminary data.</text>
</comment>
<dbReference type="InterPro" id="IPR008927">
    <property type="entry name" value="6-PGluconate_DH-like_C_sf"/>
</dbReference>
<dbReference type="SUPFAM" id="SSF48179">
    <property type="entry name" value="6-phosphogluconate dehydrogenase C-terminal domain-like"/>
    <property type="match status" value="1"/>
</dbReference>
<dbReference type="EC" id="1.1.1.169" evidence="4"/>
<name>A0ABW7Q4K0_9MICO</name>
<proteinExistence type="inferred from homology"/>
<dbReference type="RefSeq" id="WP_396639345.1">
    <property type="nucleotide sequence ID" value="NZ_JBIQWL010000001.1"/>
</dbReference>
<dbReference type="Proteomes" id="UP001610861">
    <property type="component" value="Unassembled WGS sequence"/>
</dbReference>
<comment type="catalytic activity">
    <reaction evidence="4">
        <text>(R)-pantoate + NADP(+) = 2-dehydropantoate + NADPH + H(+)</text>
        <dbReference type="Rhea" id="RHEA:16233"/>
        <dbReference type="ChEBI" id="CHEBI:11561"/>
        <dbReference type="ChEBI" id="CHEBI:15378"/>
        <dbReference type="ChEBI" id="CHEBI:15980"/>
        <dbReference type="ChEBI" id="CHEBI:57783"/>
        <dbReference type="ChEBI" id="CHEBI:58349"/>
        <dbReference type="EC" id="1.1.1.169"/>
    </reaction>
</comment>
<keyword evidence="3 4" id="KW-0560">Oxidoreductase</keyword>
<evidence type="ECO:0000256" key="3">
    <source>
        <dbReference type="ARBA" id="ARBA00023002"/>
    </source>
</evidence>
<dbReference type="Pfam" id="PF02558">
    <property type="entry name" value="ApbA"/>
    <property type="match status" value="1"/>
</dbReference>
<dbReference type="PANTHER" id="PTHR21708">
    <property type="entry name" value="PROBABLE 2-DEHYDROPANTOATE 2-REDUCTASE"/>
    <property type="match status" value="1"/>
</dbReference>
<evidence type="ECO:0000256" key="4">
    <source>
        <dbReference type="RuleBase" id="RU362068"/>
    </source>
</evidence>
<dbReference type="InterPro" id="IPR013332">
    <property type="entry name" value="KPR_N"/>
</dbReference>
<organism evidence="7 8">
    <name type="scientific">Microbacterium alkaliflavum</name>
    <dbReference type="NCBI Taxonomy" id="3248839"/>
    <lineage>
        <taxon>Bacteria</taxon>
        <taxon>Bacillati</taxon>
        <taxon>Actinomycetota</taxon>
        <taxon>Actinomycetes</taxon>
        <taxon>Micrococcales</taxon>
        <taxon>Microbacteriaceae</taxon>
        <taxon>Microbacterium</taxon>
    </lineage>
</organism>
<evidence type="ECO:0000313" key="7">
    <source>
        <dbReference type="EMBL" id="MFH8249407.1"/>
    </source>
</evidence>
<dbReference type="InterPro" id="IPR003710">
    <property type="entry name" value="ApbA"/>
</dbReference>
<dbReference type="PANTHER" id="PTHR21708:SF26">
    <property type="entry name" value="2-DEHYDROPANTOATE 2-REDUCTASE"/>
    <property type="match status" value="1"/>
</dbReference>
<dbReference type="SUPFAM" id="SSF51735">
    <property type="entry name" value="NAD(P)-binding Rossmann-fold domains"/>
    <property type="match status" value="1"/>
</dbReference>
<evidence type="ECO:0000256" key="2">
    <source>
        <dbReference type="ARBA" id="ARBA00022857"/>
    </source>
</evidence>
<accession>A0ABW7Q4K0</accession>
<gene>
    <name evidence="7" type="ORF">ACH3VR_03435</name>
</gene>
<dbReference type="Pfam" id="PF08546">
    <property type="entry name" value="ApbA_C"/>
    <property type="match status" value="1"/>
</dbReference>
<evidence type="ECO:0000259" key="6">
    <source>
        <dbReference type="Pfam" id="PF08546"/>
    </source>
</evidence>
<dbReference type="EMBL" id="JBIQWL010000001">
    <property type="protein sequence ID" value="MFH8249407.1"/>
    <property type="molecule type" value="Genomic_DNA"/>
</dbReference>
<dbReference type="NCBIfam" id="TIGR00745">
    <property type="entry name" value="apbA_panE"/>
    <property type="match status" value="1"/>
</dbReference>
<reference evidence="7 8" key="1">
    <citation type="submission" date="2024-09" db="EMBL/GenBank/DDBJ databases">
        <authorList>
            <person name="Pan X."/>
        </authorList>
    </citation>
    <scope>NUCLEOTIDE SEQUENCE [LARGE SCALE GENOMIC DNA]</scope>
    <source>
        <strain evidence="7 8">B2969</strain>
    </source>
</reference>
<dbReference type="InterPro" id="IPR013328">
    <property type="entry name" value="6PGD_dom2"/>
</dbReference>
<dbReference type="InterPro" id="IPR051402">
    <property type="entry name" value="KPR-Related"/>
</dbReference>
<dbReference type="InterPro" id="IPR036291">
    <property type="entry name" value="NAD(P)-bd_dom_sf"/>
</dbReference>
<comment type="pathway">
    <text evidence="4">Cofactor biosynthesis; (R)-pantothenate biosynthesis; (R)-pantoate from 3-methyl-2-oxobutanoate: step 2/2.</text>
</comment>
<evidence type="ECO:0000313" key="8">
    <source>
        <dbReference type="Proteomes" id="UP001610861"/>
    </source>
</evidence>
<dbReference type="Gene3D" id="1.10.1040.10">
    <property type="entry name" value="N-(1-d-carboxylethyl)-l-norvaline Dehydrogenase, domain 2"/>
    <property type="match status" value="1"/>
</dbReference>
<dbReference type="Gene3D" id="3.40.50.720">
    <property type="entry name" value="NAD(P)-binding Rossmann-like Domain"/>
    <property type="match status" value="1"/>
</dbReference>
<comment type="function">
    <text evidence="4">Catalyzes the NADPH-dependent reduction of ketopantoate into pantoic acid.</text>
</comment>
<protein>
    <recommendedName>
        <fullName evidence="4">2-dehydropantoate 2-reductase</fullName>
        <ecNumber evidence="4">1.1.1.169</ecNumber>
    </recommendedName>
    <alternativeName>
        <fullName evidence="4">Ketopantoate reductase</fullName>
    </alternativeName>
</protein>
<evidence type="ECO:0000259" key="5">
    <source>
        <dbReference type="Pfam" id="PF02558"/>
    </source>
</evidence>
<feature type="domain" description="Ketopantoate reductase C-terminal" evidence="6">
    <location>
        <begin position="182"/>
        <end position="320"/>
    </location>
</feature>
<evidence type="ECO:0000256" key="1">
    <source>
        <dbReference type="ARBA" id="ARBA00007870"/>
    </source>
</evidence>
<comment type="similarity">
    <text evidence="1 4">Belongs to the ketopantoate reductase family.</text>
</comment>
<sequence>MTASGERIAILGAGANGASIGADLIAAGLDVTLIEQWPAHVEAMRSHRLLIRMPDREVTVEPYVVHLCEVAELRHPFDVVLVVMKAYDTRWAAELIAPHIADDGIVAAVQNGMTTDAVAAAVGEHRATGTVIEVSATMTEPGRVDRHTPPERSWFAVDDDPRGERVGELLRHAGRVDMFADIGSAKWMKLVSNASVLVPTAALGLPMLDAIRVAGMRELMLAAGREALAVGRARGHGIPPIFGLTPADVADESGVVETMLDALYERFVVAGATTTVLQDWTKGRHSEVDDLNGLVVNEGARLGIPTPANAAVVEVAHRIERGVLDPRPENAALLTSSVQ</sequence>
<feature type="domain" description="Ketopantoate reductase N-terminal" evidence="5">
    <location>
        <begin position="8"/>
        <end position="155"/>
    </location>
</feature>
<keyword evidence="4" id="KW-0566">Pantothenate biosynthesis</keyword>
<keyword evidence="8" id="KW-1185">Reference proteome</keyword>
<keyword evidence="2 4" id="KW-0521">NADP</keyword>
<dbReference type="InterPro" id="IPR013752">
    <property type="entry name" value="KPA_reductase"/>
</dbReference>